<feature type="compositionally biased region" description="Basic and acidic residues" evidence="1">
    <location>
        <begin position="90"/>
        <end position="102"/>
    </location>
</feature>
<organism evidence="2 3">
    <name type="scientific">Gigaspora margarita</name>
    <dbReference type="NCBI Taxonomy" id="4874"/>
    <lineage>
        <taxon>Eukaryota</taxon>
        <taxon>Fungi</taxon>
        <taxon>Fungi incertae sedis</taxon>
        <taxon>Mucoromycota</taxon>
        <taxon>Glomeromycotina</taxon>
        <taxon>Glomeromycetes</taxon>
        <taxon>Diversisporales</taxon>
        <taxon>Gigasporaceae</taxon>
        <taxon>Gigaspora</taxon>
    </lineage>
</organism>
<dbReference type="Proteomes" id="UP000439903">
    <property type="component" value="Unassembled WGS sequence"/>
</dbReference>
<keyword evidence="3" id="KW-1185">Reference proteome</keyword>
<evidence type="ECO:0000313" key="3">
    <source>
        <dbReference type="Proteomes" id="UP000439903"/>
    </source>
</evidence>
<evidence type="ECO:0000313" key="2">
    <source>
        <dbReference type="EMBL" id="KAF0558079.1"/>
    </source>
</evidence>
<proteinExistence type="predicted"/>
<gene>
    <name evidence="2" type="ORF">F8M41_010608</name>
</gene>
<reference evidence="2 3" key="1">
    <citation type="journal article" date="2019" name="Environ. Microbiol.">
        <title>At the nexus of three kingdoms: the genome of the mycorrhizal fungus Gigaspora margarita provides insights into plant, endobacterial and fungal interactions.</title>
        <authorList>
            <person name="Venice F."/>
            <person name="Ghignone S."/>
            <person name="Salvioli di Fossalunga A."/>
            <person name="Amselem J."/>
            <person name="Novero M."/>
            <person name="Xianan X."/>
            <person name="Sedzielewska Toro K."/>
            <person name="Morin E."/>
            <person name="Lipzen A."/>
            <person name="Grigoriev I.V."/>
            <person name="Henrissat B."/>
            <person name="Martin F.M."/>
            <person name="Bonfante P."/>
        </authorList>
    </citation>
    <scope>NUCLEOTIDE SEQUENCE [LARGE SCALE GENOMIC DNA]</scope>
    <source>
        <strain evidence="2 3">BEG34</strain>
    </source>
</reference>
<comment type="caution">
    <text evidence="2">The sequence shown here is derived from an EMBL/GenBank/DDBJ whole genome shotgun (WGS) entry which is preliminary data.</text>
</comment>
<dbReference type="AlphaFoldDB" id="A0A8H4B406"/>
<dbReference type="EMBL" id="WTPW01000023">
    <property type="protein sequence ID" value="KAF0558079.1"/>
    <property type="molecule type" value="Genomic_DNA"/>
</dbReference>
<name>A0A8H4B406_GIGMA</name>
<evidence type="ECO:0000256" key="1">
    <source>
        <dbReference type="SAM" id="MobiDB-lite"/>
    </source>
</evidence>
<feature type="region of interest" description="Disordered" evidence="1">
    <location>
        <begin position="90"/>
        <end position="110"/>
    </location>
</feature>
<sequence length="110" mass="12851">MDHDLQKRPTTAEIMCKFDKSIGNLTEIDAKEVETNLLARYRKERHKGRGSRYKKGWSRLLCARKGHMTYIFEKKITPHIICLEAEEFEKEDKKRTARRKETSALPAGSV</sequence>
<protein>
    <submittedName>
        <fullName evidence="2">Uncharacterized protein</fullName>
    </submittedName>
</protein>
<accession>A0A8H4B406</accession>